<dbReference type="Proteomes" id="UP001335729">
    <property type="component" value="Unassembled WGS sequence"/>
</dbReference>
<gene>
    <name evidence="3" type="ORF">V1Y59_16315</name>
</gene>
<evidence type="ECO:0000313" key="3">
    <source>
        <dbReference type="EMBL" id="MEE4024652.1"/>
    </source>
</evidence>
<dbReference type="InterPro" id="IPR002656">
    <property type="entry name" value="Acyl_transf_3_dom"/>
</dbReference>
<reference evidence="3 4" key="1">
    <citation type="submission" date="2024-01" db="EMBL/GenBank/DDBJ databases">
        <title>Draft genome sequence of Gordonia sp. PKS22-38.</title>
        <authorList>
            <person name="Suphannarot A."/>
            <person name="Mingma R."/>
        </authorList>
    </citation>
    <scope>NUCLEOTIDE SEQUENCE [LARGE SCALE GENOMIC DNA]</scope>
    <source>
        <strain evidence="3 4">PKS22-38</strain>
    </source>
</reference>
<keyword evidence="1" id="KW-0812">Transmembrane</keyword>
<feature type="transmembrane region" description="Helical" evidence="1">
    <location>
        <begin position="154"/>
        <end position="174"/>
    </location>
</feature>
<dbReference type="GO" id="GO:0016746">
    <property type="term" value="F:acyltransferase activity"/>
    <property type="evidence" value="ECO:0007669"/>
    <property type="project" value="UniProtKB-KW"/>
</dbReference>
<evidence type="ECO:0000259" key="2">
    <source>
        <dbReference type="Pfam" id="PF01757"/>
    </source>
</evidence>
<protein>
    <submittedName>
        <fullName evidence="3">Acyltransferase</fullName>
        <ecNumber evidence="3">2.3.1.-</ecNumber>
    </submittedName>
</protein>
<feature type="transmembrane region" description="Helical" evidence="1">
    <location>
        <begin position="281"/>
        <end position="301"/>
    </location>
</feature>
<keyword evidence="3" id="KW-0012">Acyltransferase</keyword>
<dbReference type="RefSeq" id="WP_330506004.1">
    <property type="nucleotide sequence ID" value="NZ_JAZDUE010000013.1"/>
</dbReference>
<accession>A0ABU7MWH0</accession>
<feature type="transmembrane region" description="Helical" evidence="1">
    <location>
        <begin position="186"/>
        <end position="205"/>
    </location>
</feature>
<keyword evidence="1" id="KW-0472">Membrane</keyword>
<proteinExistence type="predicted"/>
<name>A0ABU7MWH0_9ACTN</name>
<feature type="transmembrane region" description="Helical" evidence="1">
    <location>
        <begin position="73"/>
        <end position="96"/>
    </location>
</feature>
<dbReference type="EC" id="2.3.1.-" evidence="3"/>
<dbReference type="EMBL" id="JAZDUE010000013">
    <property type="protein sequence ID" value="MEE4024652.1"/>
    <property type="molecule type" value="Genomic_DNA"/>
</dbReference>
<feature type="transmembrane region" description="Helical" evidence="1">
    <location>
        <begin position="313"/>
        <end position="338"/>
    </location>
</feature>
<feature type="transmembrane region" description="Helical" evidence="1">
    <location>
        <begin position="36"/>
        <end position="53"/>
    </location>
</feature>
<keyword evidence="1" id="KW-1133">Transmembrane helix</keyword>
<feature type="transmembrane region" description="Helical" evidence="1">
    <location>
        <begin position="211"/>
        <end position="231"/>
    </location>
</feature>
<feature type="transmembrane region" description="Helical" evidence="1">
    <location>
        <begin position="358"/>
        <end position="378"/>
    </location>
</feature>
<feature type="transmembrane region" description="Helical" evidence="1">
    <location>
        <begin position="243"/>
        <end position="261"/>
    </location>
</feature>
<organism evidence="3 4">
    <name type="scientific">Gordonia prachuapensis</name>
    <dbReference type="NCBI Taxonomy" id="3115651"/>
    <lineage>
        <taxon>Bacteria</taxon>
        <taxon>Bacillati</taxon>
        <taxon>Actinomycetota</taxon>
        <taxon>Actinomycetes</taxon>
        <taxon>Mycobacteriales</taxon>
        <taxon>Gordoniaceae</taxon>
        <taxon>Gordonia</taxon>
    </lineage>
</organism>
<keyword evidence="4" id="KW-1185">Reference proteome</keyword>
<evidence type="ECO:0000313" key="4">
    <source>
        <dbReference type="Proteomes" id="UP001335729"/>
    </source>
</evidence>
<feature type="domain" description="Acyltransferase 3" evidence="2">
    <location>
        <begin position="33"/>
        <end position="375"/>
    </location>
</feature>
<keyword evidence="3" id="KW-0808">Transferase</keyword>
<sequence>MTAKAHRWPLFAGLSTRMNRMARATPQSRERVVDSARAVAIVVVVLWHWTLSVTHRAADESLTMPNPIDDVPWAWAATWVLQVMPMFFLVGGYANLTCWQRSRAEGVPSGRLIADRLRRLLIPTAVWAFLWLTYELVSAVAPGPHRWIWQWFPGYLVPVWFLIVYIPLIVTLPITAAWHNRHPVPVLAALAGLIALGSLLGRGLGMSWVEWLTAAVVWVFCHHLGYAWRTFQLGRRPLLQRSAIAGAGLTTLIALTVFAQYPHSMVATTDMESNIFPTNAAIAALAVFQLGLLAVITPPLARLLRRPQVWTCVVAVNAVALTVFLWHMTAYVVVVRIFEGTGHTLLTDPTAAWWAQRGLWLLAPLAVLLALIAALAPVESWSRKSRPTPDRNV</sequence>
<comment type="caution">
    <text evidence="3">The sequence shown here is derived from an EMBL/GenBank/DDBJ whole genome shotgun (WGS) entry which is preliminary data.</text>
</comment>
<dbReference type="Pfam" id="PF01757">
    <property type="entry name" value="Acyl_transf_3"/>
    <property type="match status" value="1"/>
</dbReference>
<feature type="transmembrane region" description="Helical" evidence="1">
    <location>
        <begin position="117"/>
        <end position="134"/>
    </location>
</feature>
<evidence type="ECO:0000256" key="1">
    <source>
        <dbReference type="SAM" id="Phobius"/>
    </source>
</evidence>